<keyword evidence="2" id="KW-0378">Hydrolase</keyword>
<sequence length="377" mass="41060">MPRKALLSALPFVLLAGCALQPPDPAPLVEGCANVPVSAAVDDESQQFFFLSTAIPDCRDGGFRLAPYRHPDQTYGSGMYELIEGEAQPPTLAKHDRDDWFMALESAINTHPQRRVIVFIHGYATSFEEAHKDAAEVRALGASNIPLVVLHWPSRNNAQDYLLDRASIGWAQDSIIETLGTLTILADDITLVTHSMGAQAGTSAVLALDELSAANSAVIKRIVLASPDFDRDRALRIGGTVDQLLGRDRKLLVYASEKDKALRASRTVNGYARLGTTSCEFDLVYERRALGKEGNCHLTAPRQGFAIVDTGPSMPGGYLRHNDFLDSCHVRADIAAFLRDEPPPAYRVQIGDEENEGYVIDPSITFDGAPCEPISDD</sequence>
<name>A0A850HGS9_9SPHN</name>
<evidence type="ECO:0000313" key="2">
    <source>
        <dbReference type="EMBL" id="NVE94062.1"/>
    </source>
</evidence>
<dbReference type="Gene3D" id="3.40.50.1820">
    <property type="entry name" value="alpha/beta hydrolase"/>
    <property type="match status" value="1"/>
</dbReference>
<dbReference type="AlphaFoldDB" id="A0A850HGS9"/>
<proteinExistence type="predicted"/>
<dbReference type="PANTHER" id="PTHR36513:SF1">
    <property type="entry name" value="TRANSMEMBRANE PROTEIN"/>
    <property type="match status" value="1"/>
</dbReference>
<dbReference type="EMBL" id="JABWTA010000001">
    <property type="protein sequence ID" value="NVE94062.1"/>
    <property type="molecule type" value="Genomic_DNA"/>
</dbReference>
<dbReference type="Proteomes" id="UP000546031">
    <property type="component" value="Unassembled WGS sequence"/>
</dbReference>
<feature type="signal peptide" evidence="1">
    <location>
        <begin position="1"/>
        <end position="21"/>
    </location>
</feature>
<dbReference type="PANTHER" id="PTHR36513">
    <property type="entry name" value="ABC TRANSMEMBRANE TYPE-1 DOMAIN-CONTAINING PROTEIN"/>
    <property type="match status" value="1"/>
</dbReference>
<dbReference type="InterPro" id="IPR029058">
    <property type="entry name" value="AB_hydrolase_fold"/>
</dbReference>
<dbReference type="InterPro" id="IPR010297">
    <property type="entry name" value="DUF900_hydrolase"/>
</dbReference>
<dbReference type="GO" id="GO:0016787">
    <property type="term" value="F:hydrolase activity"/>
    <property type="evidence" value="ECO:0007669"/>
    <property type="project" value="UniProtKB-KW"/>
</dbReference>
<dbReference type="RefSeq" id="WP_176272379.1">
    <property type="nucleotide sequence ID" value="NZ_JABWTA010000001.1"/>
</dbReference>
<protein>
    <submittedName>
        <fullName evidence="2">Alpha/beta fold hydrolase</fullName>
    </submittedName>
</protein>
<keyword evidence="3" id="KW-1185">Reference proteome</keyword>
<organism evidence="2 3">
    <name type="scientific">Altererythrobacter lutimaris</name>
    <dbReference type="NCBI Taxonomy" id="2743979"/>
    <lineage>
        <taxon>Bacteria</taxon>
        <taxon>Pseudomonadati</taxon>
        <taxon>Pseudomonadota</taxon>
        <taxon>Alphaproteobacteria</taxon>
        <taxon>Sphingomonadales</taxon>
        <taxon>Erythrobacteraceae</taxon>
        <taxon>Altererythrobacter</taxon>
    </lineage>
</organism>
<evidence type="ECO:0000256" key="1">
    <source>
        <dbReference type="SAM" id="SignalP"/>
    </source>
</evidence>
<dbReference type="Pfam" id="PF05990">
    <property type="entry name" value="DUF900"/>
    <property type="match status" value="1"/>
</dbReference>
<dbReference type="SUPFAM" id="SSF53474">
    <property type="entry name" value="alpha/beta-Hydrolases"/>
    <property type="match status" value="1"/>
</dbReference>
<keyword evidence="1" id="KW-0732">Signal</keyword>
<feature type="chain" id="PRO_5033061842" evidence="1">
    <location>
        <begin position="22"/>
        <end position="377"/>
    </location>
</feature>
<comment type="caution">
    <text evidence="2">The sequence shown here is derived from an EMBL/GenBank/DDBJ whole genome shotgun (WGS) entry which is preliminary data.</text>
</comment>
<dbReference type="PROSITE" id="PS51257">
    <property type="entry name" value="PROKAR_LIPOPROTEIN"/>
    <property type="match status" value="1"/>
</dbReference>
<evidence type="ECO:0000313" key="3">
    <source>
        <dbReference type="Proteomes" id="UP000546031"/>
    </source>
</evidence>
<gene>
    <name evidence="2" type="ORF">HUO12_04030</name>
</gene>
<accession>A0A850HGS9</accession>
<reference evidence="2 3" key="1">
    <citation type="submission" date="2020-06" db="EMBL/GenBank/DDBJ databases">
        <title>Altererythrobacter lutimaris sp. nov., a marine bacterium isolated from a tidal flat.</title>
        <authorList>
            <person name="Kim D."/>
            <person name="Yoo Y."/>
            <person name="Kim J.-J."/>
        </authorList>
    </citation>
    <scope>NUCLEOTIDE SEQUENCE [LARGE SCALE GENOMIC DNA]</scope>
    <source>
        <strain evidence="2 3">JGD-16</strain>
    </source>
</reference>